<evidence type="ECO:0000259" key="5">
    <source>
        <dbReference type="PROSITE" id="PS51007"/>
    </source>
</evidence>
<dbReference type="InterPro" id="IPR009056">
    <property type="entry name" value="Cyt_c-like_dom"/>
</dbReference>
<evidence type="ECO:0000256" key="4">
    <source>
        <dbReference type="PROSITE-ProRule" id="PRU00433"/>
    </source>
</evidence>
<dbReference type="GO" id="GO:0046872">
    <property type="term" value="F:metal ion binding"/>
    <property type="evidence" value="ECO:0007669"/>
    <property type="project" value="UniProtKB-KW"/>
</dbReference>
<dbReference type="Proteomes" id="UP000031561">
    <property type="component" value="Unassembled WGS sequence"/>
</dbReference>
<dbReference type="PANTHER" id="PTHR30600:SF4">
    <property type="entry name" value="CYTOCHROME C DOMAIN-CONTAINING PROTEIN"/>
    <property type="match status" value="1"/>
</dbReference>
<dbReference type="Gene3D" id="1.10.760.10">
    <property type="entry name" value="Cytochrome c-like domain"/>
    <property type="match status" value="1"/>
</dbReference>
<comment type="caution">
    <text evidence="6">The sequence shown here is derived from an EMBL/GenBank/DDBJ whole genome shotgun (WGS) entry which is preliminary data.</text>
</comment>
<dbReference type="SUPFAM" id="SSF46626">
    <property type="entry name" value="Cytochrome c"/>
    <property type="match status" value="1"/>
</dbReference>
<name>A0ABD4SZC8_9CYAN</name>
<reference evidence="6 7" key="1">
    <citation type="journal article" date="2015" name="Genome Announc.">
        <title>Draft Genome Sequence of Filamentous Marine Cyanobacterium Lyngbya confervoides Strain BDU141951.</title>
        <authorList>
            <person name="Chandrababunaidu M.M."/>
            <person name="Sen D."/>
            <person name="Tripathy S."/>
        </authorList>
    </citation>
    <scope>NUCLEOTIDE SEQUENCE [LARGE SCALE GENOMIC DNA]</scope>
    <source>
        <strain evidence="6 7">BDU141951</strain>
    </source>
</reference>
<dbReference type="PANTHER" id="PTHR30600">
    <property type="entry name" value="CYTOCHROME C PEROXIDASE-RELATED"/>
    <property type="match status" value="1"/>
</dbReference>
<protein>
    <submittedName>
        <fullName evidence="6">C-type cytochrome</fullName>
    </submittedName>
</protein>
<dbReference type="EMBL" id="JTHE03000013">
    <property type="protein sequence ID" value="MCM1981623.1"/>
    <property type="molecule type" value="Genomic_DNA"/>
</dbReference>
<dbReference type="RefSeq" id="WP_166279402.1">
    <property type="nucleotide sequence ID" value="NZ_JTHE03000013.1"/>
</dbReference>
<organism evidence="6 7">
    <name type="scientific">Lyngbya confervoides BDU141951</name>
    <dbReference type="NCBI Taxonomy" id="1574623"/>
    <lineage>
        <taxon>Bacteria</taxon>
        <taxon>Bacillati</taxon>
        <taxon>Cyanobacteriota</taxon>
        <taxon>Cyanophyceae</taxon>
        <taxon>Oscillatoriophycideae</taxon>
        <taxon>Oscillatoriales</taxon>
        <taxon>Microcoleaceae</taxon>
        <taxon>Lyngbya</taxon>
    </lineage>
</organism>
<dbReference type="PROSITE" id="PS51007">
    <property type="entry name" value="CYTC"/>
    <property type="match status" value="1"/>
</dbReference>
<dbReference type="InterPro" id="IPR010538">
    <property type="entry name" value="DHOR"/>
</dbReference>
<evidence type="ECO:0000313" key="7">
    <source>
        <dbReference type="Proteomes" id="UP000031561"/>
    </source>
</evidence>
<dbReference type="InterPro" id="IPR051395">
    <property type="entry name" value="Cytochrome_c_Peroxidase/MauG"/>
</dbReference>
<dbReference type="Pfam" id="PF06537">
    <property type="entry name" value="DHOR"/>
    <property type="match status" value="1"/>
</dbReference>
<sequence length="473" mass="52303">MKRRYLLMGLLGLAIVLGIAMIQYGRLSREDVTRLANRTPLSGGEAATVFEIKQTAFAQPLKNLDGKRRRIFTAGDHLFNTQWVQAPASVKTLDGLGPLFNRNSCSSCHLRDGRGRPPLAGEDQMLSKLVRISIPGKDLHGGPLPHPVYGTQLQEQSILGVPAEGRTQITWTEATHQFQDGDSYALRQPSYEMTELGYGPLGPDIQLSARVAPAVFGLGLLENIPADQILSHADPEDTNGDGISGRPNYVWDVEQGARRLGRLGWKANQPNLKQQNAGAFNGDMGLTTSLFPDSNCTAAQRGCQRETQYGDQPEVQDPFLEKLTTYISLLGVPARRHLNHPRVQRGEKLFYAAQCDRCHLPTQTTGNGSPHPELNQQVIHAYTDLLLHDMGEGLADRRPDFEASGREWRTPPLWGIGLVESVNKHSFFLHDGRARNLMEAVLWHGGEAQSSQSFVTALPRSDRQALEQFLKSL</sequence>
<keyword evidence="1 4" id="KW-0349">Heme</keyword>
<proteinExistence type="predicted"/>
<evidence type="ECO:0000256" key="1">
    <source>
        <dbReference type="ARBA" id="ARBA00022617"/>
    </source>
</evidence>
<dbReference type="AlphaFoldDB" id="A0ABD4SZC8"/>
<evidence type="ECO:0000256" key="2">
    <source>
        <dbReference type="ARBA" id="ARBA00022723"/>
    </source>
</evidence>
<dbReference type="InterPro" id="IPR036909">
    <property type="entry name" value="Cyt_c-like_dom_sf"/>
</dbReference>
<keyword evidence="2 4" id="KW-0479">Metal-binding</keyword>
<dbReference type="PIRSF" id="PIRSF028099">
    <property type="entry name" value="DUF1111"/>
    <property type="match status" value="1"/>
</dbReference>
<keyword evidence="3 4" id="KW-0408">Iron</keyword>
<gene>
    <name evidence="6" type="ORF">QQ91_0002095</name>
</gene>
<keyword evidence="7" id="KW-1185">Reference proteome</keyword>
<feature type="domain" description="Cytochrome c" evidence="5">
    <location>
        <begin position="341"/>
        <end position="473"/>
    </location>
</feature>
<evidence type="ECO:0000256" key="3">
    <source>
        <dbReference type="ARBA" id="ARBA00023004"/>
    </source>
</evidence>
<accession>A0ABD4SZC8</accession>
<evidence type="ECO:0000313" key="6">
    <source>
        <dbReference type="EMBL" id="MCM1981623.1"/>
    </source>
</evidence>